<proteinExistence type="inferred from homology"/>
<dbReference type="Proteomes" id="UP000284731">
    <property type="component" value="Unassembled WGS sequence"/>
</dbReference>
<dbReference type="SUPFAM" id="SSF161111">
    <property type="entry name" value="Cation efflux protein transmembrane domain-like"/>
    <property type="match status" value="1"/>
</dbReference>
<dbReference type="EMBL" id="QRWX01000001">
    <property type="protein sequence ID" value="RGT58098.1"/>
    <property type="molecule type" value="Genomic_DNA"/>
</dbReference>
<dbReference type="SUPFAM" id="SSF160240">
    <property type="entry name" value="Cation efflux protein cytoplasmic domain-like"/>
    <property type="match status" value="1"/>
</dbReference>
<evidence type="ECO:0000313" key="11">
    <source>
        <dbReference type="Proteomes" id="UP000284731"/>
    </source>
</evidence>
<dbReference type="Gene3D" id="3.30.70.1350">
    <property type="entry name" value="Cation efflux protein, cytoplasmic domain"/>
    <property type="match status" value="1"/>
</dbReference>
<dbReference type="InterPro" id="IPR058533">
    <property type="entry name" value="Cation_efflux_TM"/>
</dbReference>
<evidence type="ECO:0000256" key="2">
    <source>
        <dbReference type="ARBA" id="ARBA00008114"/>
    </source>
</evidence>
<dbReference type="Gene3D" id="1.20.1510.10">
    <property type="entry name" value="Cation efflux protein transmembrane domain"/>
    <property type="match status" value="1"/>
</dbReference>
<comment type="subcellular location">
    <subcellularLocation>
        <location evidence="1">Membrane</location>
        <topology evidence="1">Multi-pass membrane protein</topology>
    </subcellularLocation>
</comment>
<evidence type="ECO:0000256" key="3">
    <source>
        <dbReference type="ARBA" id="ARBA00022448"/>
    </source>
</evidence>
<evidence type="ECO:0000259" key="8">
    <source>
        <dbReference type="Pfam" id="PF01545"/>
    </source>
</evidence>
<keyword evidence="4 7" id="KW-0812">Transmembrane</keyword>
<evidence type="ECO:0000256" key="4">
    <source>
        <dbReference type="ARBA" id="ARBA00022692"/>
    </source>
</evidence>
<feature type="transmembrane region" description="Helical" evidence="7">
    <location>
        <begin position="28"/>
        <end position="49"/>
    </location>
</feature>
<evidence type="ECO:0000256" key="5">
    <source>
        <dbReference type="ARBA" id="ARBA00022989"/>
    </source>
</evidence>
<dbReference type="InterPro" id="IPR050291">
    <property type="entry name" value="CDF_Transporter"/>
</dbReference>
<evidence type="ECO:0000256" key="6">
    <source>
        <dbReference type="ARBA" id="ARBA00023136"/>
    </source>
</evidence>
<feature type="transmembrane region" description="Helical" evidence="7">
    <location>
        <begin position="128"/>
        <end position="148"/>
    </location>
</feature>
<dbReference type="Pfam" id="PF01545">
    <property type="entry name" value="Cation_efflux"/>
    <property type="match status" value="1"/>
</dbReference>
<dbReference type="PANTHER" id="PTHR43840">
    <property type="entry name" value="MITOCHONDRIAL METAL TRANSPORTER 1-RELATED"/>
    <property type="match status" value="1"/>
</dbReference>
<evidence type="ECO:0000313" key="10">
    <source>
        <dbReference type="EMBL" id="RGT58098.1"/>
    </source>
</evidence>
<evidence type="ECO:0000256" key="1">
    <source>
        <dbReference type="ARBA" id="ARBA00004141"/>
    </source>
</evidence>
<evidence type="ECO:0000259" key="9">
    <source>
        <dbReference type="Pfam" id="PF16916"/>
    </source>
</evidence>
<accession>A0A412PIX9</accession>
<dbReference type="GO" id="GO:0016020">
    <property type="term" value="C:membrane"/>
    <property type="evidence" value="ECO:0007669"/>
    <property type="project" value="UniProtKB-SubCell"/>
</dbReference>
<organism evidence="10 11">
    <name type="scientific">Solobacterium moorei</name>
    <dbReference type="NCBI Taxonomy" id="102148"/>
    <lineage>
        <taxon>Bacteria</taxon>
        <taxon>Bacillati</taxon>
        <taxon>Bacillota</taxon>
        <taxon>Erysipelotrichia</taxon>
        <taxon>Erysipelotrichales</taxon>
        <taxon>Erysipelotrichaceae</taxon>
        <taxon>Solobacterium</taxon>
    </lineage>
</organism>
<feature type="transmembrane region" description="Helical" evidence="7">
    <location>
        <begin position="97"/>
        <end position="116"/>
    </location>
</feature>
<keyword evidence="6 7" id="KW-0472">Membrane</keyword>
<dbReference type="FunFam" id="1.20.1510.10:FF:000006">
    <property type="entry name" value="Divalent cation efflux transporter"/>
    <property type="match status" value="1"/>
</dbReference>
<comment type="caution">
    <text evidence="10">The sequence shown here is derived from an EMBL/GenBank/DDBJ whole genome shotgun (WGS) entry which is preliminary data.</text>
</comment>
<dbReference type="AlphaFoldDB" id="A0A412PIX9"/>
<gene>
    <name evidence="10" type="ORF">DWX20_03390</name>
</gene>
<evidence type="ECO:0000256" key="7">
    <source>
        <dbReference type="SAM" id="Phobius"/>
    </source>
</evidence>
<dbReference type="InterPro" id="IPR027469">
    <property type="entry name" value="Cation_efflux_TMD_sf"/>
</dbReference>
<dbReference type="InterPro" id="IPR027470">
    <property type="entry name" value="Cation_efflux_CTD"/>
</dbReference>
<feature type="domain" description="Cation efflux protein cytoplasmic" evidence="9">
    <location>
        <begin position="229"/>
        <end position="304"/>
    </location>
</feature>
<comment type="similarity">
    <text evidence="2">Belongs to the cation diffusion facilitator (CDF) transporter (TC 2.A.4) family.</text>
</comment>
<dbReference type="InterPro" id="IPR036837">
    <property type="entry name" value="Cation_efflux_CTD_sf"/>
</dbReference>
<dbReference type="GO" id="GO:0008324">
    <property type="term" value="F:monoatomic cation transmembrane transporter activity"/>
    <property type="evidence" value="ECO:0007669"/>
    <property type="project" value="InterPro"/>
</dbReference>
<keyword evidence="3" id="KW-0813">Transport</keyword>
<dbReference type="PANTHER" id="PTHR43840:SF15">
    <property type="entry name" value="MITOCHONDRIAL METAL TRANSPORTER 1-RELATED"/>
    <property type="match status" value="1"/>
</dbReference>
<keyword evidence="5 7" id="KW-1133">Transmembrane helix</keyword>
<dbReference type="InterPro" id="IPR002524">
    <property type="entry name" value="Cation_efflux"/>
</dbReference>
<feature type="domain" description="Cation efflux protein transmembrane" evidence="8">
    <location>
        <begin position="31"/>
        <end position="223"/>
    </location>
</feature>
<protein>
    <submittedName>
        <fullName evidence="10">Cation transporter</fullName>
    </submittedName>
</protein>
<dbReference type="RefSeq" id="WP_118764477.1">
    <property type="nucleotide sequence ID" value="NZ_CABJCF010000001.1"/>
</dbReference>
<dbReference type="NCBIfam" id="TIGR01297">
    <property type="entry name" value="CDF"/>
    <property type="match status" value="1"/>
</dbReference>
<sequence length="391" mass="44312">MINYLINKYIKNADDIQNETVRFAYGKLTSIIGIAANLLLFIVKLIIGFMTRSVSIMSDGFNNLSDVMTCLVTVLGYRIASKPADKEHPFGHGRVEYVVSFVIAVVIFTVSFELIKQGIQQIIEPNEILFKPVLMLILVLSIGVKLWISYLNHTIGKRIDNLAMIATAQDARNDAWSTLITIVAMLLSQLKTTFPFDGVATLVIACFILKSGYELIKEIVDRLIGKPADQELVKQIREIILKHKEIRGLHDLIIHDYGPSVKIGSAHAEVDAKMNFVKIHDIIDQAEREVGDTLHVMMTLHMDPIEYDNPITNAYFEDLKCILSQIDPAITVHDFRAVLGDEHTNLVFDLVIPYSFYLEDEQIKTEIDRHFEKYPNKIYTVITFDHPYTGG</sequence>
<reference evidence="10 11" key="1">
    <citation type="submission" date="2018-08" db="EMBL/GenBank/DDBJ databases">
        <title>A genome reference for cultivated species of the human gut microbiota.</title>
        <authorList>
            <person name="Zou Y."/>
            <person name="Xue W."/>
            <person name="Luo G."/>
        </authorList>
    </citation>
    <scope>NUCLEOTIDE SEQUENCE [LARGE SCALE GENOMIC DNA]</scope>
    <source>
        <strain evidence="10 11">AF18-46</strain>
    </source>
</reference>
<name>A0A412PIX9_9FIRM</name>
<dbReference type="Pfam" id="PF16916">
    <property type="entry name" value="ZT_dimer"/>
    <property type="match status" value="1"/>
</dbReference>